<dbReference type="AlphaFoldDB" id="A0A4Q9PZP0"/>
<evidence type="ECO:0000256" key="1">
    <source>
        <dbReference type="SAM" id="MobiDB-lite"/>
    </source>
</evidence>
<keyword evidence="4" id="KW-1185">Reference proteome</keyword>
<evidence type="ECO:0000313" key="3">
    <source>
        <dbReference type="EMBL" id="TBU60283.1"/>
    </source>
</evidence>
<sequence length="253" mass="27556">MQKPEKEIVAVVLALTASPDPDVQKRAVEQYYAPDVNFRHPLCSANDRTGLLAIYQWYRIMSPAHSVTVSSVTFDQQKLELFLDVSQTFHLRWSPLAPAPARLVVHLRLRPADPRAPADKTTYLIAEHEDFYHQEDLAALLVPPLVPLVRAALSTATLACRVLSFGFSRVLGYWRVRDGDGEAGAQADPRGGEHGGEQELRELRNGKAVNGTGTGTGSAGGSVKRRRTSAAGSYADAAREAVAEMQDKGLNAI</sequence>
<accession>A0A4Q9PZP0</accession>
<evidence type="ECO:0000313" key="4">
    <source>
        <dbReference type="Proteomes" id="UP000292082"/>
    </source>
</evidence>
<protein>
    <recommendedName>
        <fullName evidence="2">SigF-like NTF2-like domain-containing protein</fullName>
    </recommendedName>
</protein>
<dbReference type="Proteomes" id="UP000292082">
    <property type="component" value="Unassembled WGS sequence"/>
</dbReference>
<dbReference type="InterPro" id="IPR057514">
    <property type="entry name" value="NTF2_SigF"/>
</dbReference>
<organism evidence="3 4">
    <name type="scientific">Dichomitus squalens</name>
    <dbReference type="NCBI Taxonomy" id="114155"/>
    <lineage>
        <taxon>Eukaryota</taxon>
        <taxon>Fungi</taxon>
        <taxon>Dikarya</taxon>
        <taxon>Basidiomycota</taxon>
        <taxon>Agaricomycotina</taxon>
        <taxon>Agaricomycetes</taxon>
        <taxon>Polyporales</taxon>
        <taxon>Polyporaceae</taxon>
        <taxon>Dichomitus</taxon>
    </lineage>
</organism>
<gene>
    <name evidence="3" type="ORF">BD310DRAFT_923186</name>
</gene>
<feature type="region of interest" description="Disordered" evidence="1">
    <location>
        <begin position="203"/>
        <end position="238"/>
    </location>
</feature>
<evidence type="ECO:0000259" key="2">
    <source>
        <dbReference type="Pfam" id="PF24840"/>
    </source>
</evidence>
<proteinExistence type="predicted"/>
<name>A0A4Q9PZP0_9APHY</name>
<feature type="domain" description="SigF-like NTF2-like" evidence="2">
    <location>
        <begin position="1"/>
        <end position="166"/>
    </location>
</feature>
<reference evidence="3 4" key="1">
    <citation type="submission" date="2019-01" db="EMBL/GenBank/DDBJ databases">
        <title>Draft genome sequences of three monokaryotic isolates of the white-rot basidiomycete fungus Dichomitus squalens.</title>
        <authorList>
            <consortium name="DOE Joint Genome Institute"/>
            <person name="Lopez S.C."/>
            <person name="Andreopoulos B."/>
            <person name="Pangilinan J."/>
            <person name="Lipzen A."/>
            <person name="Riley R."/>
            <person name="Ahrendt S."/>
            <person name="Ng V."/>
            <person name="Barry K."/>
            <person name="Daum C."/>
            <person name="Grigoriev I.V."/>
            <person name="Hilden K.S."/>
            <person name="Makela M.R."/>
            <person name="de Vries R.P."/>
        </authorList>
    </citation>
    <scope>NUCLEOTIDE SEQUENCE [LARGE SCALE GENOMIC DNA]</scope>
    <source>
        <strain evidence="3 4">CBS 464.89</strain>
    </source>
</reference>
<dbReference type="EMBL" id="ML145106">
    <property type="protein sequence ID" value="TBU60283.1"/>
    <property type="molecule type" value="Genomic_DNA"/>
</dbReference>
<dbReference type="PANTHER" id="PTHR35393:SF1">
    <property type="entry name" value="SNOAL-LIKE DOMAIN-CONTAINING PROTEIN"/>
    <property type="match status" value="1"/>
</dbReference>
<dbReference type="Pfam" id="PF24840">
    <property type="entry name" value="NTF2_SigF"/>
    <property type="match status" value="1"/>
</dbReference>
<dbReference type="STRING" id="114155.A0A4Q9PZP0"/>
<dbReference type="PANTHER" id="PTHR35393">
    <property type="entry name" value="CHROMOSOME 1, WHOLE GENOME SHOTGUN SEQUENCE"/>
    <property type="match status" value="1"/>
</dbReference>